<name>L2GY30_VAVCU</name>
<dbReference type="SUPFAM" id="SSF50978">
    <property type="entry name" value="WD40 repeat-like"/>
    <property type="match status" value="1"/>
</dbReference>
<accession>L2GY30</accession>
<dbReference type="HOGENOM" id="CLU_811793_0_0_1"/>
<dbReference type="OMA" id="FNDKPLC"/>
<dbReference type="InParanoid" id="L2GY30"/>
<reference evidence="2" key="1">
    <citation type="submission" date="2011-03" db="EMBL/GenBank/DDBJ databases">
        <title>The genome sequence of Vavraia culicis strain floridensis.</title>
        <authorList>
            <consortium name="The Broad Institute Genome Sequencing Platform"/>
            <person name="Cuomo C."/>
            <person name="Becnel J."/>
            <person name="Sanscrainte N."/>
            <person name="Young S.K."/>
            <person name="Zeng Q."/>
            <person name="Gargeya S."/>
            <person name="Fitzgerald M."/>
            <person name="Haas B."/>
            <person name="Abouelleil A."/>
            <person name="Alvarado L."/>
            <person name="Arachchi H.M."/>
            <person name="Berlin A."/>
            <person name="Chapman S.B."/>
            <person name="Gearin G."/>
            <person name="Goldberg J."/>
            <person name="Griggs A."/>
            <person name="Gujja S."/>
            <person name="Hansen M."/>
            <person name="Heiman D."/>
            <person name="Howarth C."/>
            <person name="Larimer J."/>
            <person name="Lui A."/>
            <person name="MacDonald P.J.P."/>
            <person name="McCowen C."/>
            <person name="Montmayeur A."/>
            <person name="Murphy C."/>
            <person name="Neiman D."/>
            <person name="Pearson M."/>
            <person name="Priest M."/>
            <person name="Roberts A."/>
            <person name="Saif S."/>
            <person name="Shea T."/>
            <person name="Sisk P."/>
            <person name="Stolte C."/>
            <person name="Sykes S."/>
            <person name="Wortman J."/>
            <person name="Nusbaum C."/>
            <person name="Birren B."/>
        </authorList>
    </citation>
    <scope>NUCLEOTIDE SEQUENCE [LARGE SCALE GENOMIC DNA]</scope>
    <source>
        <strain evidence="2">floridensis</strain>
    </source>
</reference>
<dbReference type="EMBL" id="GL877409">
    <property type="protein sequence ID" value="ELA47995.1"/>
    <property type="molecule type" value="Genomic_DNA"/>
</dbReference>
<protein>
    <recommendedName>
        <fullName evidence="3">CNH domain-containing protein</fullName>
    </recommendedName>
</protein>
<dbReference type="Proteomes" id="UP000011081">
    <property type="component" value="Unassembled WGS sequence"/>
</dbReference>
<dbReference type="InterPro" id="IPR015943">
    <property type="entry name" value="WD40/YVTN_repeat-like_dom_sf"/>
</dbReference>
<dbReference type="AlphaFoldDB" id="L2GY30"/>
<sequence length="337" mass="38053">MNKIFFNDKPLCLSKLDENRLLVSTADGKIYAIEPPYTNKKLIFSGLSPISCVEYENGKIFFGDWNGNVCKMSVDVREYSTDKKYHENMGISSSTGMRVDASLPTNMELEESTGKETAFQHQGDGTETDYREIKQMKSICLGNAIIKCMKIFNGGIYVSIDRNLIIMDFDLQIRTKMNMNNKILCLAIMNDQLYMGMSVPSIQRFDNGTINEIATHHQSSILCISTDENGDIMTSSADKTLMVKNRTLYTGTEWIRVCLGSYFTDGNLVKKRTGSTITTLFVHGGYVVGLQESKDRLFSIGLDCCLAVVEKDESKKMDVACDWDEEEEIRRLNEEFG</sequence>
<dbReference type="OrthoDB" id="2195891at2759"/>
<evidence type="ECO:0000313" key="1">
    <source>
        <dbReference type="EMBL" id="ELA47995.1"/>
    </source>
</evidence>
<dbReference type="VEuPathDB" id="MicrosporidiaDB:VCUG_00578"/>
<keyword evidence="2" id="KW-1185">Reference proteome</keyword>
<dbReference type="GeneID" id="19878464"/>
<evidence type="ECO:0008006" key="3">
    <source>
        <dbReference type="Google" id="ProtNLM"/>
    </source>
</evidence>
<proteinExistence type="predicted"/>
<dbReference type="InterPro" id="IPR036322">
    <property type="entry name" value="WD40_repeat_dom_sf"/>
</dbReference>
<dbReference type="Gene3D" id="2.130.10.10">
    <property type="entry name" value="YVTN repeat-like/Quinoprotein amine dehydrogenase"/>
    <property type="match status" value="1"/>
</dbReference>
<evidence type="ECO:0000313" key="2">
    <source>
        <dbReference type="Proteomes" id="UP000011081"/>
    </source>
</evidence>
<dbReference type="RefSeq" id="XP_008073597.1">
    <property type="nucleotide sequence ID" value="XM_008075406.1"/>
</dbReference>
<organism evidence="1 2">
    <name type="scientific">Vavraia culicis (isolate floridensis)</name>
    <name type="common">Microsporidian parasite</name>
    <dbReference type="NCBI Taxonomy" id="948595"/>
    <lineage>
        <taxon>Eukaryota</taxon>
        <taxon>Fungi</taxon>
        <taxon>Fungi incertae sedis</taxon>
        <taxon>Microsporidia</taxon>
        <taxon>Pleistophoridae</taxon>
        <taxon>Vavraia</taxon>
    </lineage>
</organism>
<gene>
    <name evidence="1" type="ORF">VCUG_00578</name>
</gene>